<keyword evidence="2" id="KW-1003">Cell membrane</keyword>
<dbReference type="Proteomes" id="UP000593571">
    <property type="component" value="Unassembled WGS sequence"/>
</dbReference>
<keyword evidence="9" id="KW-0675">Receptor</keyword>
<dbReference type="InterPro" id="IPR000276">
    <property type="entry name" value="GPCR_Rhodpsn"/>
</dbReference>
<dbReference type="PANTHER" id="PTHR26454">
    <property type="entry name" value="OLFACTORY RECEPTOR"/>
    <property type="match status" value="1"/>
</dbReference>
<keyword evidence="4 10" id="KW-0812">Transmembrane</keyword>
<dbReference type="EMBL" id="JACASE010000005">
    <property type="protein sequence ID" value="KAF6465882.1"/>
    <property type="molecule type" value="Genomic_DNA"/>
</dbReference>
<protein>
    <recommendedName>
        <fullName evidence="11">G-protein coupled receptors family 1 profile domain-containing protein</fullName>
    </recommendedName>
</protein>
<dbReference type="InterPro" id="IPR047132">
    <property type="entry name" value="Olfact_rcpt_6C-like"/>
</dbReference>
<dbReference type="SUPFAM" id="SSF81321">
    <property type="entry name" value="Family A G protein-coupled receptor-like"/>
    <property type="match status" value="1"/>
</dbReference>
<feature type="domain" description="G-protein coupled receptors family 1 profile" evidence="11">
    <location>
        <begin position="73"/>
        <end position="164"/>
    </location>
</feature>
<accession>A0A7J8H2A8</accession>
<dbReference type="PANTHER" id="PTHR26454:SF165">
    <property type="entry name" value="OLFACTORY RECEPTOR 6T1"/>
    <property type="match status" value="1"/>
</dbReference>
<evidence type="ECO:0000256" key="4">
    <source>
        <dbReference type="ARBA" id="ARBA00022692"/>
    </source>
</evidence>
<feature type="transmembrane region" description="Helical" evidence="10">
    <location>
        <begin position="95"/>
        <end position="118"/>
    </location>
</feature>
<name>A0A7J8H2A8_ROUAE</name>
<evidence type="ECO:0000256" key="2">
    <source>
        <dbReference type="ARBA" id="ARBA00022475"/>
    </source>
</evidence>
<reference evidence="12 13" key="1">
    <citation type="journal article" date="2020" name="Nature">
        <title>Six reference-quality genomes reveal evolution of bat adaptations.</title>
        <authorList>
            <person name="Jebb D."/>
            <person name="Huang Z."/>
            <person name="Pippel M."/>
            <person name="Hughes G.M."/>
            <person name="Lavrichenko K."/>
            <person name="Devanna P."/>
            <person name="Winkler S."/>
            <person name="Jermiin L.S."/>
            <person name="Skirmuntt E.C."/>
            <person name="Katzourakis A."/>
            <person name="Burkitt-Gray L."/>
            <person name="Ray D.A."/>
            <person name="Sullivan K.A.M."/>
            <person name="Roscito J.G."/>
            <person name="Kirilenko B.M."/>
            <person name="Davalos L.M."/>
            <person name="Corthals A.P."/>
            <person name="Power M.L."/>
            <person name="Jones G."/>
            <person name="Ransome R.D."/>
            <person name="Dechmann D.K.N."/>
            <person name="Locatelli A.G."/>
            <person name="Puechmaille S.J."/>
            <person name="Fedrigo O."/>
            <person name="Jarvis E.D."/>
            <person name="Hiller M."/>
            <person name="Vernes S.C."/>
            <person name="Myers E.W."/>
            <person name="Teeling E.C."/>
        </authorList>
    </citation>
    <scope>NUCLEOTIDE SEQUENCE [LARGE SCALE GENOMIC DNA]</scope>
    <source>
        <strain evidence="12">MRouAeg1</strain>
        <tissue evidence="12">Muscle</tissue>
    </source>
</reference>
<comment type="caution">
    <text evidence="12">The sequence shown here is derived from an EMBL/GenBank/DDBJ whole genome shotgun (WGS) entry which is preliminary data.</text>
</comment>
<keyword evidence="6 10" id="KW-1133">Transmembrane helix</keyword>
<comment type="subcellular location">
    <subcellularLocation>
        <location evidence="1">Cell membrane</location>
        <topology evidence="1">Multi-pass membrane protein</topology>
    </subcellularLocation>
</comment>
<keyword evidence="7" id="KW-0297">G-protein coupled receptor</keyword>
<evidence type="ECO:0000256" key="6">
    <source>
        <dbReference type="ARBA" id="ARBA00022989"/>
    </source>
</evidence>
<dbReference type="AlphaFoldDB" id="A0A7J8H2A8"/>
<evidence type="ECO:0000256" key="5">
    <source>
        <dbReference type="ARBA" id="ARBA00022725"/>
    </source>
</evidence>
<dbReference type="Pfam" id="PF00001">
    <property type="entry name" value="7tm_1"/>
    <property type="match status" value="1"/>
</dbReference>
<evidence type="ECO:0000256" key="7">
    <source>
        <dbReference type="ARBA" id="ARBA00023040"/>
    </source>
</evidence>
<evidence type="ECO:0000256" key="1">
    <source>
        <dbReference type="ARBA" id="ARBA00004651"/>
    </source>
</evidence>
<dbReference type="PRINTS" id="PR00237">
    <property type="entry name" value="GPCRRHODOPSN"/>
</dbReference>
<dbReference type="InterPro" id="IPR017452">
    <property type="entry name" value="GPCR_Rhodpsn_7TM"/>
</dbReference>
<feature type="transmembrane region" description="Helical" evidence="10">
    <location>
        <begin position="124"/>
        <end position="146"/>
    </location>
</feature>
<dbReference type="Gene3D" id="1.20.1070.10">
    <property type="entry name" value="Rhodopsin 7-helix transmembrane proteins"/>
    <property type="match status" value="1"/>
</dbReference>
<keyword evidence="5" id="KW-0552">Olfaction</keyword>
<sequence length="164" mass="18852">MVSSLREAGKVVCRGFGPSYKILFLFSCRWLEMSHENWTQVIRFVLLGFPSSHILKSLLFLGLTVTYIITAIGNLLIIGLSWVDRRLHAQLYFFLWNLFFLELLLMFVVVPKILVIILTGDCSISFASCIIQSYLYFLLGTTDIFLSAVMSLDHYLAICRPLHY</sequence>
<dbReference type="GO" id="GO:0005886">
    <property type="term" value="C:plasma membrane"/>
    <property type="evidence" value="ECO:0007669"/>
    <property type="project" value="UniProtKB-SubCell"/>
</dbReference>
<dbReference type="GO" id="GO:0004984">
    <property type="term" value="F:olfactory receptor activity"/>
    <property type="evidence" value="ECO:0007669"/>
    <property type="project" value="TreeGrafter"/>
</dbReference>
<keyword evidence="8 10" id="KW-0472">Membrane</keyword>
<keyword evidence="13" id="KW-1185">Reference proteome</keyword>
<proteinExistence type="predicted"/>
<evidence type="ECO:0000256" key="8">
    <source>
        <dbReference type="ARBA" id="ARBA00023136"/>
    </source>
</evidence>
<evidence type="ECO:0000259" key="11">
    <source>
        <dbReference type="PROSITE" id="PS50262"/>
    </source>
</evidence>
<evidence type="ECO:0000313" key="12">
    <source>
        <dbReference type="EMBL" id="KAF6465882.1"/>
    </source>
</evidence>
<evidence type="ECO:0000313" key="13">
    <source>
        <dbReference type="Proteomes" id="UP000593571"/>
    </source>
</evidence>
<organism evidence="12 13">
    <name type="scientific">Rousettus aegyptiacus</name>
    <name type="common">Egyptian fruit bat</name>
    <name type="synonym">Pteropus aegyptiacus</name>
    <dbReference type="NCBI Taxonomy" id="9407"/>
    <lineage>
        <taxon>Eukaryota</taxon>
        <taxon>Metazoa</taxon>
        <taxon>Chordata</taxon>
        <taxon>Craniata</taxon>
        <taxon>Vertebrata</taxon>
        <taxon>Euteleostomi</taxon>
        <taxon>Mammalia</taxon>
        <taxon>Eutheria</taxon>
        <taxon>Laurasiatheria</taxon>
        <taxon>Chiroptera</taxon>
        <taxon>Yinpterochiroptera</taxon>
        <taxon>Pteropodoidea</taxon>
        <taxon>Pteropodidae</taxon>
        <taxon>Rousettinae</taxon>
        <taxon>Rousettus</taxon>
    </lineage>
</organism>
<evidence type="ECO:0000256" key="9">
    <source>
        <dbReference type="ARBA" id="ARBA00023170"/>
    </source>
</evidence>
<gene>
    <name evidence="12" type="ORF">HJG63_011266</name>
</gene>
<feature type="transmembrane region" description="Helical" evidence="10">
    <location>
        <begin position="58"/>
        <end position="83"/>
    </location>
</feature>
<evidence type="ECO:0000256" key="3">
    <source>
        <dbReference type="ARBA" id="ARBA00022606"/>
    </source>
</evidence>
<evidence type="ECO:0000256" key="10">
    <source>
        <dbReference type="SAM" id="Phobius"/>
    </source>
</evidence>
<keyword evidence="7" id="KW-0807">Transducer</keyword>
<keyword evidence="3" id="KW-0716">Sensory transduction</keyword>
<dbReference type="PROSITE" id="PS50262">
    <property type="entry name" value="G_PROTEIN_RECEP_F1_2"/>
    <property type="match status" value="1"/>
</dbReference>
<dbReference type="GO" id="GO:0004930">
    <property type="term" value="F:G protein-coupled receptor activity"/>
    <property type="evidence" value="ECO:0007669"/>
    <property type="project" value="UniProtKB-KW"/>
</dbReference>